<comment type="subcellular location">
    <subcellularLocation>
        <location evidence="1">Endomembrane system</location>
        <topology evidence="1">Multi-pass membrane protein</topology>
    </subcellularLocation>
    <subcellularLocation>
        <location evidence="7">Vacuole membrane</location>
        <topology evidence="7">Multi-pass membrane protein</topology>
    </subcellularLocation>
</comment>
<feature type="transmembrane region" description="Helical" evidence="7">
    <location>
        <begin position="89"/>
        <end position="108"/>
    </location>
</feature>
<protein>
    <recommendedName>
        <fullName evidence="7">Protein BTN</fullName>
    </recommendedName>
</protein>
<dbReference type="VEuPathDB" id="FungiDB:F4678DRAFT_306860"/>
<reference evidence="8" key="1">
    <citation type="submission" date="2022-07" db="EMBL/GenBank/DDBJ databases">
        <title>Genome Sequence of Xylaria arbuscula.</title>
        <authorList>
            <person name="Buettner E."/>
        </authorList>
    </citation>
    <scope>NUCLEOTIDE SEQUENCE</scope>
    <source>
        <strain evidence="8">VT107</strain>
    </source>
</reference>
<feature type="transmembrane region" description="Helical" evidence="7">
    <location>
        <begin position="158"/>
        <end position="184"/>
    </location>
</feature>
<keyword evidence="4" id="KW-0029">Amino-acid transport</keyword>
<evidence type="ECO:0000313" key="8">
    <source>
        <dbReference type="EMBL" id="KAJ3561515.1"/>
    </source>
</evidence>
<dbReference type="GO" id="GO:0005774">
    <property type="term" value="C:vacuolar membrane"/>
    <property type="evidence" value="ECO:0007669"/>
    <property type="project" value="UniProtKB-SubCell"/>
</dbReference>
<dbReference type="AlphaFoldDB" id="A0A9W8THZ3"/>
<accession>A0A9W8THZ3</accession>
<proteinExistence type="inferred from homology"/>
<keyword evidence="3 7" id="KW-0812">Transmembrane</keyword>
<dbReference type="GO" id="GO:0012505">
    <property type="term" value="C:endomembrane system"/>
    <property type="evidence" value="ECO:0007669"/>
    <property type="project" value="UniProtKB-SubCell"/>
</dbReference>
<gene>
    <name evidence="8" type="ORF">NPX13_g8918</name>
</gene>
<sequence length="197" mass="21530">MLVSFFLILPRQPLRDAAKAREYQLLRADAEENETETESRGGGHDVTAVSATSGLLAPDAPVTSTVTSGGDREDDPWAKIVANLNRAKALVLPYMLPLFLVYIAEYIINQGVSPTLLFPLASTPFNELRDFYPMYGFLYQLGVFVSRSSIAFLRIHHLYLLSLLQVGNLALLTLATPSLTLFLVSTSSSSSSSGRVC</sequence>
<name>A0A9W8THZ3_9PEZI</name>
<dbReference type="EMBL" id="JANPWZ010002055">
    <property type="protein sequence ID" value="KAJ3561515.1"/>
    <property type="molecule type" value="Genomic_DNA"/>
</dbReference>
<comment type="caution">
    <text evidence="7">Lacks conserved residue(s) required for the propagation of feature annotation.</text>
</comment>
<dbReference type="Proteomes" id="UP001148614">
    <property type="component" value="Unassembled WGS sequence"/>
</dbReference>
<feature type="transmembrane region" description="Helical" evidence="7">
    <location>
        <begin position="128"/>
        <end position="146"/>
    </location>
</feature>
<keyword evidence="7" id="KW-0926">Vacuole</keyword>
<keyword evidence="9" id="KW-1185">Reference proteome</keyword>
<dbReference type="PANTHER" id="PTHR10981">
    <property type="entry name" value="BATTENIN"/>
    <property type="match status" value="1"/>
</dbReference>
<dbReference type="PANTHER" id="PTHR10981:SF0">
    <property type="entry name" value="BATTENIN"/>
    <property type="match status" value="1"/>
</dbReference>
<keyword evidence="2" id="KW-0813">Transport</keyword>
<evidence type="ECO:0000256" key="3">
    <source>
        <dbReference type="ARBA" id="ARBA00022692"/>
    </source>
</evidence>
<evidence type="ECO:0000256" key="7">
    <source>
        <dbReference type="RuleBase" id="RU361113"/>
    </source>
</evidence>
<evidence type="ECO:0000256" key="2">
    <source>
        <dbReference type="ARBA" id="ARBA00022448"/>
    </source>
</evidence>
<evidence type="ECO:0000256" key="4">
    <source>
        <dbReference type="ARBA" id="ARBA00022970"/>
    </source>
</evidence>
<comment type="caution">
    <text evidence="8">The sequence shown here is derived from an EMBL/GenBank/DDBJ whole genome shotgun (WGS) entry which is preliminary data.</text>
</comment>
<evidence type="ECO:0000256" key="6">
    <source>
        <dbReference type="ARBA" id="ARBA00023136"/>
    </source>
</evidence>
<organism evidence="8 9">
    <name type="scientific">Xylaria arbuscula</name>
    <dbReference type="NCBI Taxonomy" id="114810"/>
    <lineage>
        <taxon>Eukaryota</taxon>
        <taxon>Fungi</taxon>
        <taxon>Dikarya</taxon>
        <taxon>Ascomycota</taxon>
        <taxon>Pezizomycotina</taxon>
        <taxon>Sordariomycetes</taxon>
        <taxon>Xylariomycetidae</taxon>
        <taxon>Xylariales</taxon>
        <taxon>Xylariaceae</taxon>
        <taxon>Xylaria</taxon>
    </lineage>
</organism>
<keyword evidence="5 7" id="KW-1133">Transmembrane helix</keyword>
<comment type="similarity">
    <text evidence="7">Belongs to the battenin family.</text>
</comment>
<evidence type="ECO:0000313" key="9">
    <source>
        <dbReference type="Proteomes" id="UP001148614"/>
    </source>
</evidence>
<keyword evidence="6 7" id="KW-0472">Membrane</keyword>
<evidence type="ECO:0000256" key="5">
    <source>
        <dbReference type="ARBA" id="ARBA00022989"/>
    </source>
</evidence>
<dbReference type="Pfam" id="PF02487">
    <property type="entry name" value="CLN3"/>
    <property type="match status" value="1"/>
</dbReference>
<evidence type="ECO:0000256" key="1">
    <source>
        <dbReference type="ARBA" id="ARBA00004127"/>
    </source>
</evidence>
<dbReference type="PRINTS" id="PR01315">
    <property type="entry name" value="BATTENIN"/>
</dbReference>
<dbReference type="GO" id="GO:0006865">
    <property type="term" value="P:amino acid transport"/>
    <property type="evidence" value="ECO:0007669"/>
    <property type="project" value="UniProtKB-KW"/>
</dbReference>
<dbReference type="GO" id="GO:0051453">
    <property type="term" value="P:regulation of intracellular pH"/>
    <property type="evidence" value="ECO:0007669"/>
    <property type="project" value="TreeGrafter"/>
</dbReference>
<dbReference type="InterPro" id="IPR003492">
    <property type="entry name" value="Battenin_disease_Cln3"/>
</dbReference>